<dbReference type="SUPFAM" id="SSF46785">
    <property type="entry name" value="Winged helix' DNA-binding domain"/>
    <property type="match status" value="1"/>
</dbReference>
<dbReference type="InterPro" id="IPR016461">
    <property type="entry name" value="COMT-like"/>
</dbReference>
<dbReference type="Pfam" id="PF00891">
    <property type="entry name" value="Methyltransf_2"/>
    <property type="match status" value="1"/>
</dbReference>
<organism evidence="11 12">
    <name type="scientific">Malus domestica</name>
    <name type="common">Apple</name>
    <name type="synonym">Pyrus malus</name>
    <dbReference type="NCBI Taxonomy" id="3750"/>
    <lineage>
        <taxon>Eukaryota</taxon>
        <taxon>Viridiplantae</taxon>
        <taxon>Streptophyta</taxon>
        <taxon>Embryophyta</taxon>
        <taxon>Tracheophyta</taxon>
        <taxon>Spermatophyta</taxon>
        <taxon>Magnoliopsida</taxon>
        <taxon>eudicotyledons</taxon>
        <taxon>Gunneridae</taxon>
        <taxon>Pentapetalae</taxon>
        <taxon>rosids</taxon>
        <taxon>fabids</taxon>
        <taxon>Rosales</taxon>
        <taxon>Rosaceae</taxon>
        <taxon>Amygdaloideae</taxon>
        <taxon>Maleae</taxon>
        <taxon>Malus</taxon>
    </lineage>
</organism>
<comment type="function">
    <text evidence="7">Catalyzes the conversion of caffeic acid to ferulic acid and of 5-hydroxyferulic acid to sinapic acid. The resulting products may subsequently be converted to the corresponding alcohols that are incorporated into lignins.</text>
</comment>
<keyword evidence="2" id="KW-0489">Methyltransferase</keyword>
<comment type="caution">
    <text evidence="11">The sequence shown here is derived from an EMBL/GenBank/DDBJ whole genome shotgun (WGS) entry which is preliminary data.</text>
</comment>
<evidence type="ECO:0000256" key="5">
    <source>
        <dbReference type="ARBA" id="ARBA00022733"/>
    </source>
</evidence>
<dbReference type="GO" id="GO:0009809">
    <property type="term" value="P:lignin biosynthetic process"/>
    <property type="evidence" value="ECO:0007669"/>
    <property type="project" value="UniProtKB-KW"/>
</dbReference>
<dbReference type="Pfam" id="PF08100">
    <property type="entry name" value="Dimerisation"/>
    <property type="match status" value="1"/>
</dbReference>
<dbReference type="InterPro" id="IPR029063">
    <property type="entry name" value="SAM-dependent_MTases_sf"/>
</dbReference>
<dbReference type="InterPro" id="IPR036390">
    <property type="entry name" value="WH_DNA-bd_sf"/>
</dbReference>
<gene>
    <name evidence="11" type="ORF">DVH24_005382</name>
</gene>
<keyword evidence="3" id="KW-0808">Transferase</keyword>
<comment type="pathway">
    <text evidence="1">Aromatic compound metabolism; phenylpropanoid biosynthesis.</text>
</comment>
<evidence type="ECO:0000256" key="6">
    <source>
        <dbReference type="ARBA" id="ARBA00039011"/>
    </source>
</evidence>
<evidence type="ECO:0000313" key="11">
    <source>
        <dbReference type="EMBL" id="RXI07609.1"/>
    </source>
</evidence>
<keyword evidence="12" id="KW-1185">Reference proteome</keyword>
<dbReference type="EMBL" id="RDQH01000327">
    <property type="protein sequence ID" value="RXI07609.1"/>
    <property type="molecule type" value="Genomic_DNA"/>
</dbReference>
<dbReference type="InterPro" id="IPR001077">
    <property type="entry name" value="COMT_C"/>
</dbReference>
<dbReference type="PROSITE" id="PS51683">
    <property type="entry name" value="SAM_OMT_II"/>
    <property type="match status" value="1"/>
</dbReference>
<dbReference type="InterPro" id="IPR012967">
    <property type="entry name" value="COMT_dimerisation"/>
</dbReference>
<dbReference type="Gene3D" id="3.40.50.150">
    <property type="entry name" value="Vaccinia Virus protein VP39"/>
    <property type="match status" value="1"/>
</dbReference>
<evidence type="ECO:0000256" key="2">
    <source>
        <dbReference type="ARBA" id="ARBA00022603"/>
    </source>
</evidence>
<feature type="domain" description="O-methyltransferase dimerisation" evidence="10">
    <location>
        <begin position="31"/>
        <end position="124"/>
    </location>
</feature>
<evidence type="ECO:0000256" key="3">
    <source>
        <dbReference type="ARBA" id="ARBA00022679"/>
    </source>
</evidence>
<dbReference type="GO" id="GO:0046983">
    <property type="term" value="F:protein dimerization activity"/>
    <property type="evidence" value="ECO:0007669"/>
    <property type="project" value="InterPro"/>
</dbReference>
<evidence type="ECO:0000256" key="7">
    <source>
        <dbReference type="ARBA" id="ARBA00045231"/>
    </source>
</evidence>
<evidence type="ECO:0000259" key="10">
    <source>
        <dbReference type="Pfam" id="PF08100"/>
    </source>
</evidence>
<reference evidence="11 12" key="1">
    <citation type="submission" date="2018-10" db="EMBL/GenBank/DDBJ databases">
        <title>A high-quality apple genome assembly.</title>
        <authorList>
            <person name="Hu J."/>
        </authorList>
    </citation>
    <scope>NUCLEOTIDE SEQUENCE [LARGE SCALE GENOMIC DNA]</scope>
    <source>
        <strain evidence="12">cv. HFTH1</strain>
        <tissue evidence="11">Young leaf</tissue>
    </source>
</reference>
<dbReference type="PANTHER" id="PTHR11746">
    <property type="entry name" value="O-METHYLTRANSFERASE"/>
    <property type="match status" value="1"/>
</dbReference>
<keyword evidence="5" id="KW-0438">Lignin biosynthesis</keyword>
<proteinExistence type="predicted"/>
<accession>A0A498KHG7</accession>
<evidence type="ECO:0000259" key="9">
    <source>
        <dbReference type="Pfam" id="PF00891"/>
    </source>
</evidence>
<protein>
    <recommendedName>
        <fullName evidence="6">caffeate O-methyltransferase</fullName>
        <ecNumber evidence="6">2.1.1.68</ecNumber>
    </recommendedName>
</protein>
<sequence>MASLEEPKGLPDIPLDDEARKEEESYCHALQLVVSSVLSFSMQSAIELGVFDIIAKEGQNAKLSSSEIAAHIGTKTPDGPMMLDRLLAVLASNSVLDCTVVNGKLDKCFRRLYSLNPVSKHFVTNEDGVSLAPVLTMVKDSVIEGGIAFDRAHGMHHFQYPSVDHRFNEIFNKAMFNHSTIVMKRILKLYKGFEHVTQLVDIGGNLGGAISLITSKYPHIKGINFDLPHVIKHASSYPGVENVGGDMFESIPNGDAIFLKFILHDWLDKDCIKLLKNCYNAIPDNGKVIVVEALLPIKPDSNLSVRTNGQLDLHMMTQTPGGMERSQEEFMALATASGFSGIRYECFTANLWIMEFYK</sequence>
<dbReference type="GO" id="GO:0032259">
    <property type="term" value="P:methylation"/>
    <property type="evidence" value="ECO:0007669"/>
    <property type="project" value="UniProtKB-KW"/>
</dbReference>
<dbReference type="Proteomes" id="UP000290289">
    <property type="component" value="Chromosome 1"/>
</dbReference>
<feature type="domain" description="O-methyltransferase C-terminal" evidence="9">
    <location>
        <begin position="138"/>
        <end position="340"/>
    </location>
</feature>
<dbReference type="SUPFAM" id="SSF53335">
    <property type="entry name" value="S-adenosyl-L-methionine-dependent methyltransferases"/>
    <property type="match status" value="1"/>
</dbReference>
<evidence type="ECO:0000256" key="4">
    <source>
        <dbReference type="ARBA" id="ARBA00022691"/>
    </source>
</evidence>
<dbReference type="FunFam" id="3.40.50.150:FF:000061">
    <property type="entry name" value="Caffeic acid O-methyltransferase"/>
    <property type="match status" value="1"/>
</dbReference>
<dbReference type="InterPro" id="IPR036388">
    <property type="entry name" value="WH-like_DNA-bd_sf"/>
</dbReference>
<evidence type="ECO:0000313" key="12">
    <source>
        <dbReference type="Proteomes" id="UP000290289"/>
    </source>
</evidence>
<feature type="active site" description="Proton acceptor" evidence="8">
    <location>
        <position position="264"/>
    </location>
</feature>
<dbReference type="PIRSF" id="PIRSF005739">
    <property type="entry name" value="O-mtase"/>
    <property type="match status" value="1"/>
</dbReference>
<evidence type="ECO:0000256" key="8">
    <source>
        <dbReference type="PIRSR" id="PIRSR005739-1"/>
    </source>
</evidence>
<evidence type="ECO:0000256" key="1">
    <source>
        <dbReference type="ARBA" id="ARBA00004928"/>
    </source>
</evidence>
<dbReference type="GO" id="GO:0047763">
    <property type="term" value="F:caffeate O-methyltransferase activity"/>
    <property type="evidence" value="ECO:0007669"/>
    <property type="project" value="UniProtKB-EC"/>
</dbReference>
<dbReference type="AlphaFoldDB" id="A0A498KHG7"/>
<dbReference type="Gene3D" id="1.10.10.10">
    <property type="entry name" value="Winged helix-like DNA-binding domain superfamily/Winged helix DNA-binding domain"/>
    <property type="match status" value="1"/>
</dbReference>
<keyword evidence="4" id="KW-0949">S-adenosyl-L-methionine</keyword>
<dbReference type="STRING" id="3750.A0A498KHG7"/>
<dbReference type="EC" id="2.1.1.68" evidence="6"/>
<name>A0A498KHG7_MALDO</name>
<dbReference type="FunFam" id="1.10.10.10:FF:000357">
    <property type="entry name" value="Caffeic acid 3-O-methyltransferase"/>
    <property type="match status" value="1"/>
</dbReference>